<sequence length="110" mass="12724">MSLDPTTFFHHAADAEKTTVYTQTPDGDTEPHDALLIAQTPRRRLFVTLEKRRRYVTYTFVDDETDDVELDFVQDYQEVEELLEDAGLYGSHDGEVGIVYHNLLFLLMNP</sequence>
<dbReference type="RefSeq" id="WP_135393670.1">
    <property type="nucleotide sequence ID" value="NZ_SRMB01000001.1"/>
</dbReference>
<dbReference type="EMBL" id="SRMB01000001">
    <property type="protein sequence ID" value="TGE29333.1"/>
    <property type="molecule type" value="Genomic_DNA"/>
</dbReference>
<dbReference type="OrthoDB" id="883448at2"/>
<comment type="caution">
    <text evidence="1">The sequence shown here is derived from an EMBL/GenBank/DDBJ whole genome shotgun (WGS) entry which is preliminary data.</text>
</comment>
<proteinExistence type="predicted"/>
<dbReference type="Proteomes" id="UP000298471">
    <property type="component" value="Unassembled WGS sequence"/>
</dbReference>
<protein>
    <submittedName>
        <fullName evidence="1">Uncharacterized protein</fullName>
    </submittedName>
</protein>
<reference evidence="1 2" key="1">
    <citation type="submission" date="2019-04" db="EMBL/GenBank/DDBJ databases">
        <authorList>
            <person name="Feng G."/>
            <person name="Zhang J."/>
            <person name="Zhu H."/>
        </authorList>
    </citation>
    <scope>NUCLEOTIDE SEQUENCE [LARGE SCALE GENOMIC DNA]</scope>
    <source>
        <strain evidence="1 2">9PBR-1</strain>
    </source>
</reference>
<keyword evidence="2" id="KW-1185">Reference proteome</keyword>
<accession>A0A4Z0QJ78</accession>
<gene>
    <name evidence="1" type="ORF">E5K02_07725</name>
</gene>
<evidence type="ECO:0000313" key="2">
    <source>
        <dbReference type="Proteomes" id="UP000298471"/>
    </source>
</evidence>
<organism evidence="1 2">
    <name type="scientific">Hymenobacter metallicola</name>
    <dbReference type="NCBI Taxonomy" id="2563114"/>
    <lineage>
        <taxon>Bacteria</taxon>
        <taxon>Pseudomonadati</taxon>
        <taxon>Bacteroidota</taxon>
        <taxon>Cytophagia</taxon>
        <taxon>Cytophagales</taxon>
        <taxon>Hymenobacteraceae</taxon>
        <taxon>Hymenobacter</taxon>
    </lineage>
</organism>
<name>A0A4Z0QJ78_9BACT</name>
<evidence type="ECO:0000313" key="1">
    <source>
        <dbReference type="EMBL" id="TGE29333.1"/>
    </source>
</evidence>
<dbReference type="AlphaFoldDB" id="A0A4Z0QJ78"/>